<evidence type="ECO:0000256" key="2">
    <source>
        <dbReference type="ARBA" id="ARBA00004584"/>
    </source>
</evidence>
<feature type="compositionally biased region" description="Polar residues" evidence="11">
    <location>
        <begin position="128"/>
        <end position="142"/>
    </location>
</feature>
<feature type="compositionally biased region" description="Basic residues" evidence="11">
    <location>
        <begin position="239"/>
        <end position="248"/>
    </location>
</feature>
<protein>
    <recommendedName>
        <fullName evidence="4">Centromere protein U</fullName>
    </recommendedName>
    <alternativeName>
        <fullName evidence="9">MLF1-interacting protein</fullName>
    </alternativeName>
</protein>
<feature type="compositionally biased region" description="Basic residues" evidence="11">
    <location>
        <begin position="357"/>
        <end position="373"/>
    </location>
</feature>
<feature type="compositionally biased region" description="Acidic residues" evidence="11">
    <location>
        <begin position="214"/>
        <end position="223"/>
    </location>
</feature>
<dbReference type="GeneID" id="105897382"/>
<evidence type="ECO:0000256" key="3">
    <source>
        <dbReference type="ARBA" id="ARBA00010440"/>
    </source>
</evidence>
<evidence type="ECO:0000256" key="4">
    <source>
        <dbReference type="ARBA" id="ARBA00016402"/>
    </source>
</evidence>
<sequence length="581" mass="63842">MINSMFSLFKCVSPIHSPQTLPFSSVPQDLLKFFRGSFMLTLKCHISRMSRMTKTLQSIKQDVQIEHLGEASPNLSSIEKDSIFQEDQSNSDGNPFHSTALEDDFSPVQAQQKMTEARKAAKTETPRSDSATLKRASTSTQGKGKEKVSQSQSPIFMTPSVPKRFAKSKAGPLRKISEESETQRKSASGTSASQPSSALQPSSASQPSSAAGEDSSDSSDQETDSGGLTNAGSVFSPPGRRKSQPVRRSRGEVAEGSGLQPKEKPGGKRTSHGSSLAGAQKQARKSSGRVPLQRIPEDIEMQQGTSASAEDPETDGDSLTDEDSVYAPPPSKKKRRPVQRSQEEEEDESSTTPKNARGQKKSRSSSGSRRQKSRSSSGSRQKQSRKSSSSSSDRGARDKRRKPSVRNPIDLEVVLEAFQDCVEQYKETVDSNTVQRAIDHLSESFVAQLTEAITATKELTSVKKNNMKLNIAMNRTRSKLVDAKNELIQSEGKRRVLEKEHQQLEQRLTDLTKGMTFLSGLTDLHTKYLTYCEGHPEEPQVYGPTSLPALLLEARCMLGAEHQLKTINTKLQQVLDHVDQE</sequence>
<feature type="compositionally biased region" description="Low complexity" evidence="11">
    <location>
        <begin position="374"/>
        <end position="393"/>
    </location>
</feature>
<keyword evidence="6 10" id="KW-0175">Coiled coil</keyword>
<dbReference type="OrthoDB" id="8959258at2759"/>
<evidence type="ECO:0000256" key="1">
    <source>
        <dbReference type="ARBA" id="ARBA00004123"/>
    </source>
</evidence>
<evidence type="ECO:0000256" key="6">
    <source>
        <dbReference type="ARBA" id="ARBA00023054"/>
    </source>
</evidence>
<keyword evidence="5" id="KW-0158">Chromosome</keyword>
<evidence type="ECO:0000256" key="11">
    <source>
        <dbReference type="SAM" id="MobiDB-lite"/>
    </source>
</evidence>
<feature type="coiled-coil region" evidence="10">
    <location>
        <begin position="466"/>
        <end position="514"/>
    </location>
</feature>
<proteinExistence type="inferred from homology"/>
<organism evidence="12 13">
    <name type="scientific">Clupea harengus</name>
    <name type="common">Atlantic herring</name>
    <dbReference type="NCBI Taxonomy" id="7950"/>
    <lineage>
        <taxon>Eukaryota</taxon>
        <taxon>Metazoa</taxon>
        <taxon>Chordata</taxon>
        <taxon>Craniata</taxon>
        <taxon>Vertebrata</taxon>
        <taxon>Euteleostomi</taxon>
        <taxon>Actinopterygii</taxon>
        <taxon>Neopterygii</taxon>
        <taxon>Teleostei</taxon>
        <taxon>Clupei</taxon>
        <taxon>Clupeiformes</taxon>
        <taxon>Clupeoidei</taxon>
        <taxon>Clupeidae</taxon>
        <taxon>Clupea</taxon>
    </lineage>
</organism>
<dbReference type="InterPro" id="IPR025214">
    <property type="entry name" value="CENP-U"/>
</dbReference>
<dbReference type="PANTHER" id="PTHR32222">
    <property type="entry name" value="CENTROMERE PROTEIN U"/>
    <property type="match status" value="1"/>
</dbReference>
<dbReference type="AlphaFoldDB" id="A0A6P8H7Q4"/>
<dbReference type="Pfam" id="PF13097">
    <property type="entry name" value="CENP-U"/>
    <property type="match status" value="1"/>
</dbReference>
<evidence type="ECO:0000256" key="10">
    <source>
        <dbReference type="SAM" id="Coils"/>
    </source>
</evidence>
<dbReference type="GO" id="GO:0000775">
    <property type="term" value="C:chromosome, centromeric region"/>
    <property type="evidence" value="ECO:0007669"/>
    <property type="project" value="UniProtKB-SubCell"/>
</dbReference>
<comment type="similarity">
    <text evidence="3">Belongs to the CENP-U/AME1 family.</text>
</comment>
<name>A0A6P8H7Q4_CLUHA</name>
<dbReference type="PANTHER" id="PTHR32222:SF1">
    <property type="entry name" value="CENTROMERE PROTEIN U"/>
    <property type="match status" value="1"/>
</dbReference>
<keyword evidence="8" id="KW-0137">Centromere</keyword>
<feature type="compositionally biased region" description="Basic and acidic residues" evidence="11">
    <location>
        <begin position="115"/>
        <end position="127"/>
    </location>
</feature>
<accession>A0A6P8H7Q4</accession>
<feature type="compositionally biased region" description="Basic and acidic residues" evidence="11">
    <location>
        <begin position="175"/>
        <end position="184"/>
    </location>
</feature>
<gene>
    <name evidence="13" type="primary">cenpu</name>
</gene>
<dbReference type="CTD" id="79682"/>
<evidence type="ECO:0000256" key="5">
    <source>
        <dbReference type="ARBA" id="ARBA00022454"/>
    </source>
</evidence>
<keyword evidence="7" id="KW-0539">Nucleus</keyword>
<evidence type="ECO:0000256" key="7">
    <source>
        <dbReference type="ARBA" id="ARBA00023242"/>
    </source>
</evidence>
<evidence type="ECO:0000313" key="13">
    <source>
        <dbReference type="RefSeq" id="XP_031443450.1"/>
    </source>
</evidence>
<dbReference type="GO" id="GO:0005634">
    <property type="term" value="C:nucleus"/>
    <property type="evidence" value="ECO:0007669"/>
    <property type="project" value="UniProtKB-SubCell"/>
</dbReference>
<dbReference type="Proteomes" id="UP000515152">
    <property type="component" value="Chromosome 20"/>
</dbReference>
<feature type="region of interest" description="Disordered" evidence="11">
    <location>
        <begin position="110"/>
        <end position="407"/>
    </location>
</feature>
<feature type="compositionally biased region" description="Acidic residues" evidence="11">
    <location>
        <begin position="310"/>
        <end position="324"/>
    </location>
</feature>
<reference evidence="13" key="1">
    <citation type="submission" date="2025-08" db="UniProtKB">
        <authorList>
            <consortium name="RefSeq"/>
        </authorList>
    </citation>
    <scope>IDENTIFICATION</scope>
</reference>
<comment type="subcellular location">
    <subcellularLocation>
        <location evidence="2">Chromosome</location>
        <location evidence="2">Centromere</location>
    </subcellularLocation>
    <subcellularLocation>
        <location evidence="1">Nucleus</location>
    </subcellularLocation>
</comment>
<evidence type="ECO:0000313" key="12">
    <source>
        <dbReference type="Proteomes" id="UP000515152"/>
    </source>
</evidence>
<dbReference type="RefSeq" id="XP_031443450.1">
    <property type="nucleotide sequence ID" value="XM_031587590.2"/>
</dbReference>
<keyword evidence="12" id="KW-1185">Reference proteome</keyword>
<evidence type="ECO:0000256" key="9">
    <source>
        <dbReference type="ARBA" id="ARBA00031456"/>
    </source>
</evidence>
<evidence type="ECO:0000256" key="8">
    <source>
        <dbReference type="ARBA" id="ARBA00023328"/>
    </source>
</evidence>
<feature type="compositionally biased region" description="Low complexity" evidence="11">
    <location>
        <begin position="186"/>
        <end position="213"/>
    </location>
</feature>